<dbReference type="Proteomes" id="UP000717515">
    <property type="component" value="Unassembled WGS sequence"/>
</dbReference>
<dbReference type="InterPro" id="IPR018497">
    <property type="entry name" value="Peptidase_M13_C"/>
</dbReference>
<dbReference type="EMBL" id="JAIFTL010000002">
    <property type="protein sequence ID" value="KAG9327625.1"/>
    <property type="molecule type" value="Genomic_DNA"/>
</dbReference>
<dbReference type="InterPro" id="IPR024079">
    <property type="entry name" value="MetalloPept_cat_dom_sf"/>
</dbReference>
<evidence type="ECO:0000259" key="6">
    <source>
        <dbReference type="Pfam" id="PF05426"/>
    </source>
</evidence>
<dbReference type="GO" id="GO:0004222">
    <property type="term" value="F:metalloendopeptidase activity"/>
    <property type="evidence" value="ECO:0007669"/>
    <property type="project" value="InterPro"/>
</dbReference>
<dbReference type="InterPro" id="IPR008929">
    <property type="entry name" value="Chondroitin_lyas"/>
</dbReference>
<dbReference type="GO" id="GO:0016829">
    <property type="term" value="F:lyase activity"/>
    <property type="evidence" value="ECO:0007669"/>
    <property type="project" value="UniProtKB-KW"/>
</dbReference>
<evidence type="ECO:0000256" key="2">
    <source>
        <dbReference type="ARBA" id="ARBA00022729"/>
    </source>
</evidence>
<organism evidence="7 8">
    <name type="scientific">Mortierella alpina</name>
    <name type="common">Oleaginous fungus</name>
    <name type="synonym">Mortierella renispora</name>
    <dbReference type="NCBI Taxonomy" id="64518"/>
    <lineage>
        <taxon>Eukaryota</taxon>
        <taxon>Fungi</taxon>
        <taxon>Fungi incertae sedis</taxon>
        <taxon>Mucoromycota</taxon>
        <taxon>Mortierellomycotina</taxon>
        <taxon>Mortierellomycetes</taxon>
        <taxon>Mortierellales</taxon>
        <taxon>Mortierellaceae</taxon>
        <taxon>Mortierella</taxon>
    </lineage>
</organism>
<proteinExistence type="inferred from homology"/>
<dbReference type="Pfam" id="PF01431">
    <property type="entry name" value="Peptidase_M13"/>
    <property type="match status" value="1"/>
</dbReference>
<feature type="domain" description="Alginate lyase" evidence="6">
    <location>
        <begin position="489"/>
        <end position="767"/>
    </location>
</feature>
<dbReference type="Gene3D" id="1.10.1380.10">
    <property type="entry name" value="Neutral endopeptidase , domain2"/>
    <property type="match status" value="1"/>
</dbReference>
<protein>
    <recommendedName>
        <fullName evidence="9">Alginate lyase domain-containing protein</fullName>
    </recommendedName>
</protein>
<sequence length="849" mass="96109">ADASSAEMPENDREGQRDLKMLQDLYSSCMNESRIRDAGISPLLIQIQELLRLFPVPDSYFHVMSPEFQEEDEPLLQATEARTLQTYFVGTYAEFLSPEHRWPMDEFKTAILAQERWRCCVDIINSNLGRIAGHFFLTYTIKDEFKAGRAASKISSSNFTVQSPGGMIYRVNGMRTLSENVADNGGLTQAFRAWKSRYESDPAGVRINNRKMPGLEHFSPEQLFFLSSARAWCEKRSPMSLVEQTRNGIRSPATCPMMRPNSVSVLPSHAAPQFKDKPLGGSGSPKSPGALFGRLTLRRVILTTGGLLFIYIVLSTAFGPGVGKDIAGYPVVKHKERNPYDETPNPVPDSSGRQPGSEEEDHIEHYRPHQVPPVQLEPADVMNKAVMEDTPTEGSDSETDQERVAGSGSGTGGAGPMVDDEGNVAPGTEPNEELESEEDKVVVAMHLARKASGVSYAQMLSSTRRERDYAIALIIREANLAVRSTDVYSVTNKNQTAPSNDIHDYLSLSKYYWPNKSTPSGLPYRRIDGHVNPEIETVRDYRLLRTMIREVHMMGMAYHFTGRKEYADKCAMRLKEWFLDEATYMNPNINYGSLRKGEKLGARTGVLDMFTIFRVFDALHYLQQEPSWPKDLIPRLQEWFTRYVKWLETSTLAKVERKGNNNHGTYFDVQIIAVYLFLGRVQDARDIARQALHVRIDQQVTAKGEQPEELERKTSWYYSVFNLQALMTLARWGDDLGVDMWFYEGPQGQSIKKAVDFMLPYALTDGAGWPVENLKGFDMTDYLKCLQIAWHIYGDDKYLHAIDVLEPKVQRDMDEGKIKTISTFMCDMSTLLEATTRGGQGLIWHWCLT</sequence>
<gene>
    <name evidence="7" type="ORF">KVV02_006329</name>
</gene>
<dbReference type="AlphaFoldDB" id="A0A9P8D356"/>
<evidence type="ECO:0000313" key="7">
    <source>
        <dbReference type="EMBL" id="KAG9327625.1"/>
    </source>
</evidence>
<feature type="domain" description="Peptidase M13 C-terminal" evidence="5">
    <location>
        <begin position="161"/>
        <end position="255"/>
    </location>
</feature>
<dbReference type="PROSITE" id="PS51885">
    <property type="entry name" value="NEPRILYSIN"/>
    <property type="match status" value="1"/>
</dbReference>
<feature type="region of interest" description="Disordered" evidence="4">
    <location>
        <begin position="336"/>
        <end position="374"/>
    </location>
</feature>
<keyword evidence="3" id="KW-0456">Lyase</keyword>
<dbReference type="GO" id="GO:0042597">
    <property type="term" value="C:periplasmic space"/>
    <property type="evidence" value="ECO:0007669"/>
    <property type="project" value="InterPro"/>
</dbReference>
<evidence type="ECO:0008006" key="9">
    <source>
        <dbReference type="Google" id="ProtNLM"/>
    </source>
</evidence>
<name>A0A9P8D356_MORAP</name>
<dbReference type="GO" id="GO:0016485">
    <property type="term" value="P:protein processing"/>
    <property type="evidence" value="ECO:0007669"/>
    <property type="project" value="TreeGrafter"/>
</dbReference>
<evidence type="ECO:0000256" key="3">
    <source>
        <dbReference type="ARBA" id="ARBA00023239"/>
    </source>
</evidence>
<dbReference type="SUPFAM" id="SSF55486">
    <property type="entry name" value="Metalloproteases ('zincins'), catalytic domain"/>
    <property type="match status" value="1"/>
</dbReference>
<keyword evidence="2" id="KW-0732">Signal</keyword>
<dbReference type="PANTHER" id="PTHR11733:SF167">
    <property type="entry name" value="FI17812P1-RELATED"/>
    <property type="match status" value="1"/>
</dbReference>
<evidence type="ECO:0000259" key="5">
    <source>
        <dbReference type="Pfam" id="PF01431"/>
    </source>
</evidence>
<evidence type="ECO:0000313" key="8">
    <source>
        <dbReference type="Proteomes" id="UP000717515"/>
    </source>
</evidence>
<accession>A0A9P8D356</accession>
<dbReference type="InterPro" id="IPR008397">
    <property type="entry name" value="Alginate_lyase_dom"/>
</dbReference>
<dbReference type="GO" id="GO:0005886">
    <property type="term" value="C:plasma membrane"/>
    <property type="evidence" value="ECO:0007669"/>
    <property type="project" value="TreeGrafter"/>
</dbReference>
<dbReference type="Gene3D" id="1.50.10.100">
    <property type="entry name" value="Chondroitin AC/alginate lyase"/>
    <property type="match status" value="1"/>
</dbReference>
<reference evidence="7" key="1">
    <citation type="submission" date="2021-07" db="EMBL/GenBank/DDBJ databases">
        <title>Draft genome of Mortierella alpina, strain LL118, isolated from an aspen leaf litter sample.</title>
        <authorList>
            <person name="Yang S."/>
            <person name="Vinatzer B.A."/>
        </authorList>
    </citation>
    <scope>NUCLEOTIDE SEQUENCE</scope>
    <source>
        <strain evidence="7">LL118</strain>
    </source>
</reference>
<dbReference type="Pfam" id="PF05426">
    <property type="entry name" value="Alginate_lyase"/>
    <property type="match status" value="1"/>
</dbReference>
<dbReference type="InterPro" id="IPR042089">
    <property type="entry name" value="Peptidase_M13_dom_2"/>
</dbReference>
<evidence type="ECO:0000256" key="1">
    <source>
        <dbReference type="ARBA" id="ARBA00007357"/>
    </source>
</evidence>
<feature type="non-terminal residue" evidence="7">
    <location>
        <position position="1"/>
    </location>
</feature>
<feature type="region of interest" description="Disordered" evidence="4">
    <location>
        <begin position="388"/>
        <end position="437"/>
    </location>
</feature>
<dbReference type="SUPFAM" id="SSF48230">
    <property type="entry name" value="Chondroitin AC/alginate lyase"/>
    <property type="match status" value="1"/>
</dbReference>
<evidence type="ECO:0000256" key="4">
    <source>
        <dbReference type="SAM" id="MobiDB-lite"/>
    </source>
</evidence>
<dbReference type="PANTHER" id="PTHR11733">
    <property type="entry name" value="ZINC METALLOPROTEASE FAMILY M13 NEPRILYSIN-RELATED"/>
    <property type="match status" value="1"/>
</dbReference>
<comment type="caution">
    <text evidence="7">The sequence shown here is derived from an EMBL/GenBank/DDBJ whole genome shotgun (WGS) entry which is preliminary data.</text>
</comment>
<dbReference type="Gene3D" id="3.40.390.10">
    <property type="entry name" value="Collagenase (Catalytic Domain)"/>
    <property type="match status" value="1"/>
</dbReference>
<dbReference type="InterPro" id="IPR000718">
    <property type="entry name" value="Peptidase_M13"/>
</dbReference>
<comment type="similarity">
    <text evidence="1">Belongs to the peptidase M13 family.</text>
</comment>